<dbReference type="Pfam" id="PF09351">
    <property type="entry name" value="DUF1993"/>
    <property type="match status" value="1"/>
</dbReference>
<protein>
    <submittedName>
        <fullName evidence="1">Uncharacterized protein</fullName>
    </submittedName>
</protein>
<dbReference type="Gene3D" id="1.20.120.450">
    <property type="entry name" value="dinb family like domain"/>
    <property type="match status" value="1"/>
</dbReference>
<dbReference type="PANTHER" id="PTHR36922">
    <property type="entry name" value="BLL2446 PROTEIN"/>
    <property type="match status" value="1"/>
</dbReference>
<gene>
    <name evidence="1" type="ORF">L207DRAFT_511260</name>
</gene>
<organism evidence="1 2">
    <name type="scientific">Hyaloscypha variabilis (strain UAMH 11265 / GT02V1 / F)</name>
    <name type="common">Meliniomyces variabilis</name>
    <dbReference type="NCBI Taxonomy" id="1149755"/>
    <lineage>
        <taxon>Eukaryota</taxon>
        <taxon>Fungi</taxon>
        <taxon>Dikarya</taxon>
        <taxon>Ascomycota</taxon>
        <taxon>Pezizomycotina</taxon>
        <taxon>Leotiomycetes</taxon>
        <taxon>Helotiales</taxon>
        <taxon>Hyaloscyphaceae</taxon>
        <taxon>Hyaloscypha</taxon>
        <taxon>Hyaloscypha variabilis</taxon>
    </lineage>
</organism>
<accession>A0A2J6RSA6</accession>
<dbReference type="EMBL" id="KZ613944">
    <property type="protein sequence ID" value="PMD41405.1"/>
    <property type="molecule type" value="Genomic_DNA"/>
</dbReference>
<keyword evidence="2" id="KW-1185">Reference proteome</keyword>
<dbReference type="AlphaFoldDB" id="A0A2J6RSA6"/>
<evidence type="ECO:0000313" key="1">
    <source>
        <dbReference type="EMBL" id="PMD41405.1"/>
    </source>
</evidence>
<proteinExistence type="predicted"/>
<dbReference type="OrthoDB" id="3724345at2759"/>
<dbReference type="InterPro" id="IPR034660">
    <property type="entry name" value="DinB/YfiT-like"/>
</dbReference>
<name>A0A2J6RSA6_HYAVF</name>
<dbReference type="SUPFAM" id="SSF109854">
    <property type="entry name" value="DinB/YfiT-like putative metalloenzymes"/>
    <property type="match status" value="1"/>
</dbReference>
<sequence>MSSSVNIHDVFIPLYLRALRNTSHILTKGISHSTASGVPESSVLSWRLAPDMNPLSFQVQNICNIAQNLIVVVLGTPLPNNEVKGATVVDLQARLASTIKLLENTTREQFEGRDVATVTVRELGARMEGLEYVQEYGVPNFYFHVGMVYALFRSHGAPIGKWDYLRGGN</sequence>
<reference evidence="1 2" key="1">
    <citation type="submission" date="2016-04" db="EMBL/GenBank/DDBJ databases">
        <title>A degradative enzymes factory behind the ericoid mycorrhizal symbiosis.</title>
        <authorList>
            <consortium name="DOE Joint Genome Institute"/>
            <person name="Martino E."/>
            <person name="Morin E."/>
            <person name="Grelet G."/>
            <person name="Kuo A."/>
            <person name="Kohler A."/>
            <person name="Daghino S."/>
            <person name="Barry K."/>
            <person name="Choi C."/>
            <person name="Cichocki N."/>
            <person name="Clum A."/>
            <person name="Copeland A."/>
            <person name="Hainaut M."/>
            <person name="Haridas S."/>
            <person name="Labutti K."/>
            <person name="Lindquist E."/>
            <person name="Lipzen A."/>
            <person name="Khouja H.-R."/>
            <person name="Murat C."/>
            <person name="Ohm R."/>
            <person name="Olson A."/>
            <person name="Spatafora J."/>
            <person name="Veneault-Fourrey C."/>
            <person name="Henrissat B."/>
            <person name="Grigoriev I."/>
            <person name="Martin F."/>
            <person name="Perotto S."/>
        </authorList>
    </citation>
    <scope>NUCLEOTIDE SEQUENCE [LARGE SCALE GENOMIC DNA]</scope>
    <source>
        <strain evidence="1 2">F</strain>
    </source>
</reference>
<dbReference type="InterPro" id="IPR018531">
    <property type="entry name" value="DUF1993"/>
</dbReference>
<dbReference type="PANTHER" id="PTHR36922:SF1">
    <property type="entry name" value="DUF1993 DOMAIN-CONTAINING PROTEIN"/>
    <property type="match status" value="1"/>
</dbReference>
<dbReference type="Proteomes" id="UP000235786">
    <property type="component" value="Unassembled WGS sequence"/>
</dbReference>
<evidence type="ECO:0000313" key="2">
    <source>
        <dbReference type="Proteomes" id="UP000235786"/>
    </source>
</evidence>